<dbReference type="EMBL" id="JAHBMH010000003">
    <property type="protein sequence ID" value="KAK1940309.1"/>
    <property type="molecule type" value="Genomic_DNA"/>
</dbReference>
<keyword evidence="2" id="KW-1185">Reference proteome</keyword>
<gene>
    <name evidence="1" type="ORF">X943_001906</name>
</gene>
<organism evidence="1 2">
    <name type="scientific">Babesia divergens</name>
    <dbReference type="NCBI Taxonomy" id="32595"/>
    <lineage>
        <taxon>Eukaryota</taxon>
        <taxon>Sar</taxon>
        <taxon>Alveolata</taxon>
        <taxon>Apicomplexa</taxon>
        <taxon>Aconoidasida</taxon>
        <taxon>Piroplasmida</taxon>
        <taxon>Babesiidae</taxon>
        <taxon>Babesia</taxon>
    </lineage>
</organism>
<accession>A0AAD9GKW9</accession>
<proteinExistence type="predicted"/>
<evidence type="ECO:0000313" key="1">
    <source>
        <dbReference type="EMBL" id="KAK1940309.1"/>
    </source>
</evidence>
<dbReference type="AlphaFoldDB" id="A0AAD9GKW9"/>
<evidence type="ECO:0000313" key="2">
    <source>
        <dbReference type="Proteomes" id="UP001195914"/>
    </source>
</evidence>
<dbReference type="Proteomes" id="UP001195914">
    <property type="component" value="Unassembled WGS sequence"/>
</dbReference>
<protein>
    <submittedName>
        <fullName evidence="1">Uncharacterized protein</fullName>
    </submittedName>
</protein>
<sequence length="183" mass="21160">MASDDAIRSEVASIDSRLKQWFLFRRVQAERAMSIKKLLEDNNFIGLACNSKTVDVADQVMWTDIVKGRPELEDSLSVNAREMKADMYMDIFTQSCDIDHACRLPGSKYFQCLQNNFTLDRKTRSERCESAFGVFDSCRKNLQLQQAANIQDALRRQQHQDDVAKELFNKRIELTKQLSTSQH</sequence>
<reference evidence="1" key="1">
    <citation type="journal article" date="2014" name="Nucleic Acids Res.">
        <title>The evolutionary dynamics of variant antigen genes in Babesia reveal a history of genomic innovation underlying host-parasite interaction.</title>
        <authorList>
            <person name="Jackson A.P."/>
            <person name="Otto T.D."/>
            <person name="Darby A."/>
            <person name="Ramaprasad A."/>
            <person name="Xia D."/>
            <person name="Echaide I.E."/>
            <person name="Farber M."/>
            <person name="Gahlot S."/>
            <person name="Gamble J."/>
            <person name="Gupta D."/>
            <person name="Gupta Y."/>
            <person name="Jackson L."/>
            <person name="Malandrin L."/>
            <person name="Malas T.B."/>
            <person name="Moussa E."/>
            <person name="Nair M."/>
            <person name="Reid A.J."/>
            <person name="Sanders M."/>
            <person name="Sharma J."/>
            <person name="Tracey A."/>
            <person name="Quail M.A."/>
            <person name="Weir W."/>
            <person name="Wastling J.M."/>
            <person name="Hall N."/>
            <person name="Willadsen P."/>
            <person name="Lingelbach K."/>
            <person name="Shiels B."/>
            <person name="Tait A."/>
            <person name="Berriman M."/>
            <person name="Allred D.R."/>
            <person name="Pain A."/>
        </authorList>
    </citation>
    <scope>NUCLEOTIDE SEQUENCE</scope>
    <source>
        <strain evidence="1">1802A</strain>
    </source>
</reference>
<reference evidence="1" key="2">
    <citation type="submission" date="2021-05" db="EMBL/GenBank/DDBJ databases">
        <authorList>
            <person name="Pain A."/>
        </authorList>
    </citation>
    <scope>NUCLEOTIDE SEQUENCE</scope>
    <source>
        <strain evidence="1">1802A</strain>
    </source>
</reference>
<comment type="caution">
    <text evidence="1">The sequence shown here is derived from an EMBL/GenBank/DDBJ whole genome shotgun (WGS) entry which is preliminary data.</text>
</comment>
<name>A0AAD9GKW9_BABDI</name>